<gene>
    <name evidence="1" type="ORF">LEP1GSC202_0232</name>
</gene>
<name>A0A5E8H846_9LEPT</name>
<dbReference type="AlphaFoldDB" id="A0A5E8H846"/>
<evidence type="ECO:0000313" key="2">
    <source>
        <dbReference type="Proteomes" id="UP000013996"/>
    </source>
</evidence>
<dbReference type="EMBL" id="AOGX02000047">
    <property type="protein sequence ID" value="EOQ86887.1"/>
    <property type="molecule type" value="Genomic_DNA"/>
</dbReference>
<sequence length="214" mass="25191">MKLKITSARNTEVVIFENQNLVYFRAQNPNDPTVRNYPYIDTLNQNPSTNYKWSISYFDYLIQLIQSLRSANKHFLDYFMKPKVLVIFPEDIFESERVFLRSLFAELAREIYLAESFHVCQLSVFSFEHLMGKKILTLGERLNQSFTHIENSELMDSELITDLNEKMQCSQFDLIISHKTTNKIPLNDGIFLEGEELRKHLIVGAKMYLDFLNI</sequence>
<accession>A0A5E8H846</accession>
<dbReference type="STRING" id="1249483.LEP1GSC202_0232"/>
<organism evidence="1 2">
    <name type="scientific">Leptospira yanagawae serovar Saopaulo str. Sao Paulo = ATCC 700523</name>
    <dbReference type="NCBI Taxonomy" id="1249483"/>
    <lineage>
        <taxon>Bacteria</taxon>
        <taxon>Pseudomonadati</taxon>
        <taxon>Spirochaetota</taxon>
        <taxon>Spirochaetia</taxon>
        <taxon>Leptospirales</taxon>
        <taxon>Leptospiraceae</taxon>
        <taxon>Leptospira</taxon>
    </lineage>
</organism>
<comment type="caution">
    <text evidence="1">The sequence shown here is derived from an EMBL/GenBank/DDBJ whole genome shotgun (WGS) entry which is preliminary data.</text>
</comment>
<evidence type="ECO:0000313" key="1">
    <source>
        <dbReference type="EMBL" id="EOQ86887.1"/>
    </source>
</evidence>
<dbReference type="Proteomes" id="UP000013996">
    <property type="component" value="Unassembled WGS sequence"/>
</dbReference>
<protein>
    <submittedName>
        <fullName evidence="1">Uncharacterized protein</fullName>
    </submittedName>
</protein>
<dbReference type="RefSeq" id="WP_015679257.1">
    <property type="nucleotide sequence ID" value="NZ_AOGX02000047.1"/>
</dbReference>
<reference evidence="1 2" key="1">
    <citation type="submission" date="2013-04" db="EMBL/GenBank/DDBJ databases">
        <authorList>
            <person name="Harkins D.M."/>
            <person name="Durkin A.S."/>
            <person name="Brinkac L.M."/>
            <person name="Haft D.H."/>
            <person name="Selengut J.D."/>
            <person name="Sanka R."/>
            <person name="DePew J."/>
            <person name="Purushe J."/>
            <person name="Hartskeerl R.A."/>
            <person name="Ahmed A."/>
            <person name="van der Linden H."/>
            <person name="Goris M.G.A."/>
            <person name="Vinetz J.M."/>
            <person name="Sutton G.G."/>
            <person name="Nierman W.C."/>
            <person name="Fouts D.E."/>
        </authorList>
    </citation>
    <scope>NUCLEOTIDE SEQUENCE [LARGE SCALE GENOMIC DNA]</scope>
    <source>
        <strain evidence="1 2">Sao Paulo</strain>
    </source>
</reference>
<proteinExistence type="predicted"/>